<organism evidence="2 3">
    <name type="scientific">Paenibacillus odorifer</name>
    <dbReference type="NCBI Taxonomy" id="189426"/>
    <lineage>
        <taxon>Bacteria</taxon>
        <taxon>Bacillati</taxon>
        <taxon>Bacillota</taxon>
        <taxon>Bacilli</taxon>
        <taxon>Bacillales</taxon>
        <taxon>Paenibacillaceae</taxon>
        <taxon>Paenibacillus</taxon>
    </lineage>
</organism>
<accession>A0A1R0ZB01</accession>
<dbReference type="CDD" id="cd10791">
    <property type="entry name" value="GH38N_AMII_like_1"/>
    <property type="match status" value="1"/>
</dbReference>
<dbReference type="GO" id="GO:0006013">
    <property type="term" value="P:mannose metabolic process"/>
    <property type="evidence" value="ECO:0007669"/>
    <property type="project" value="InterPro"/>
</dbReference>
<evidence type="ECO:0000313" key="2">
    <source>
        <dbReference type="EMBL" id="OME65843.1"/>
    </source>
</evidence>
<dbReference type="Proteomes" id="UP000187425">
    <property type="component" value="Unassembled WGS sequence"/>
</dbReference>
<dbReference type="SUPFAM" id="SSF74650">
    <property type="entry name" value="Galactose mutarotase-like"/>
    <property type="match status" value="1"/>
</dbReference>
<dbReference type="AlphaFoldDB" id="A0A1R0ZB01"/>
<evidence type="ECO:0000259" key="1">
    <source>
        <dbReference type="Pfam" id="PF01074"/>
    </source>
</evidence>
<dbReference type="GO" id="GO:0030246">
    <property type="term" value="F:carbohydrate binding"/>
    <property type="evidence" value="ECO:0007669"/>
    <property type="project" value="InterPro"/>
</dbReference>
<comment type="caution">
    <text evidence="2">The sequence shown here is derived from an EMBL/GenBank/DDBJ whole genome shotgun (WGS) entry which is preliminary data.</text>
</comment>
<protein>
    <recommendedName>
        <fullName evidence="1">Glycoside hydrolase family 38 N-terminal domain-containing protein</fullName>
    </recommendedName>
</protein>
<sequence length="815" mass="92681">MNTHKPWKIYVIQHSHTDVGYTERQEKIRQYHVNYIRQALQIVRDIESGARLDWKGYKWVCETFWPVESFLLKATPTEKEEFAQAVQKGYIGLSGTYLNFGEQLNQEMLSVMIQRITDYGQSIQFPVRSAMTADITGFGWGYSQVLADAGIENLITCIHTHHSMFPLWKKQIPFWWETPKGDRILTWSGEHYMFGNDLGLIPGIGGSYTIRDEHDVRKGVSLEVAEARFDRYLEQLVEDGYTFPLVPVMVSGLPTDNGSPNAALMDFVNHWNALHGDRILIQPATLDDFFTDLRAYANEHPDEIETFRGDWPDWWTDGSATTPMHVQIFREAQRVYTKVKQLDPTREIVDQVRLEAIEYELALFAEHTWGYHSSVTEPWNPFVQELGCRKEAYAANASSLAHTALYDILEAQGDALLGPDRPMKFELYNPSEFIQTDYAQLIMEGWYITELKNGFEVIDEVTGTVYEAQMVTGHRGVVITIPVTLQPNQKVQLTIKAIEEHPPVTAYRTDYVGSDRMLDIIPPVPPKLHVTPKFIESPFVRIEWELGAGITKWFDKSSQQDLLRSDRNHNAFSPVYNVTEAPNEFGMYDVRRKMGRNRRGADAITSVGALVDVNIVEKGALYGKVQLTYRVNGCSHYSLLVTVYGDRARADVAVRMHKESVWDPENVYISLPFGSASAAGQDALWIEKTGAALRPRIDQLPGSLADFYCVDEGVAFVRDTRGVAIAMPDTPLIQLGSLDYEDRLLSGHPGLAHDPAHLYSWPMNNYWETNFKATLGGFYEFRYYIAWGDELNTSEVALEACKSMNAGILAWRTSK</sequence>
<dbReference type="InterPro" id="IPR011013">
    <property type="entry name" value="Gal_mutarotase_sf_dom"/>
</dbReference>
<dbReference type="InterPro" id="IPR011330">
    <property type="entry name" value="Glyco_hydro/deAcase_b/a-brl"/>
</dbReference>
<reference evidence="2 3" key="1">
    <citation type="submission" date="2016-11" db="EMBL/GenBank/DDBJ databases">
        <title>Paenibacillus species isolates.</title>
        <authorList>
            <person name="Beno S.M."/>
        </authorList>
    </citation>
    <scope>NUCLEOTIDE SEQUENCE [LARGE SCALE GENOMIC DNA]</scope>
    <source>
        <strain evidence="2 3">FSL H7-0443</strain>
    </source>
</reference>
<feature type="domain" description="Glycoside hydrolase family 38 N-terminal" evidence="1">
    <location>
        <begin position="8"/>
        <end position="304"/>
    </location>
</feature>
<dbReference type="Gene3D" id="3.20.110.10">
    <property type="entry name" value="Glycoside hydrolase 38, N terminal domain"/>
    <property type="match status" value="1"/>
</dbReference>
<dbReference type="OrthoDB" id="237949at2"/>
<dbReference type="Pfam" id="PF01074">
    <property type="entry name" value="Glyco_hydro_38N"/>
    <property type="match status" value="1"/>
</dbReference>
<dbReference type="GO" id="GO:0004559">
    <property type="term" value="F:alpha-mannosidase activity"/>
    <property type="evidence" value="ECO:0007669"/>
    <property type="project" value="InterPro"/>
</dbReference>
<dbReference type="InterPro" id="IPR027291">
    <property type="entry name" value="Glyco_hydro_38_N_sf"/>
</dbReference>
<gene>
    <name evidence="2" type="ORF">BSK65_23955</name>
</gene>
<proteinExistence type="predicted"/>
<dbReference type="EMBL" id="MPTW01000017">
    <property type="protein sequence ID" value="OME65843.1"/>
    <property type="molecule type" value="Genomic_DNA"/>
</dbReference>
<dbReference type="SUPFAM" id="SSF88713">
    <property type="entry name" value="Glycoside hydrolase/deacetylase"/>
    <property type="match status" value="1"/>
</dbReference>
<evidence type="ECO:0000313" key="3">
    <source>
        <dbReference type="Proteomes" id="UP000187425"/>
    </source>
</evidence>
<name>A0A1R0ZB01_9BACL</name>
<dbReference type="InterPro" id="IPR000602">
    <property type="entry name" value="Glyco_hydro_38_N"/>
</dbReference>
<dbReference type="RefSeq" id="WP_076286271.1">
    <property type="nucleotide sequence ID" value="NZ_MPTW01000017.1"/>
</dbReference>